<dbReference type="Proteomes" id="UP000219167">
    <property type="component" value="Unassembled WGS sequence"/>
</dbReference>
<dbReference type="EMBL" id="OBQD01000023">
    <property type="protein sequence ID" value="SOC46608.1"/>
    <property type="molecule type" value="Genomic_DNA"/>
</dbReference>
<proteinExistence type="predicted"/>
<dbReference type="RefSeq" id="WP_097142717.1">
    <property type="nucleotide sequence ID" value="NZ_OBQD01000023.1"/>
</dbReference>
<dbReference type="AlphaFoldDB" id="A0A285UZ32"/>
<keyword evidence="2" id="KW-1185">Reference proteome</keyword>
<protein>
    <submittedName>
        <fullName evidence="1">Uncharacterized protein</fullName>
    </submittedName>
</protein>
<evidence type="ECO:0000313" key="2">
    <source>
        <dbReference type="Proteomes" id="UP000219167"/>
    </source>
</evidence>
<accession>A0A285UZ32</accession>
<gene>
    <name evidence="1" type="ORF">SAMN05892877_12353</name>
</gene>
<organism evidence="1 2">
    <name type="scientific">Rhizobium subbaraonis</name>
    <dbReference type="NCBI Taxonomy" id="908946"/>
    <lineage>
        <taxon>Bacteria</taxon>
        <taxon>Pseudomonadati</taxon>
        <taxon>Pseudomonadota</taxon>
        <taxon>Alphaproteobacteria</taxon>
        <taxon>Hyphomicrobiales</taxon>
        <taxon>Rhizobiaceae</taxon>
        <taxon>Rhizobium/Agrobacterium group</taxon>
        <taxon>Rhizobium</taxon>
    </lineage>
</organism>
<evidence type="ECO:0000313" key="1">
    <source>
        <dbReference type="EMBL" id="SOC46608.1"/>
    </source>
</evidence>
<reference evidence="1 2" key="1">
    <citation type="submission" date="2017-08" db="EMBL/GenBank/DDBJ databases">
        <authorList>
            <person name="de Groot N.N."/>
        </authorList>
    </citation>
    <scope>NUCLEOTIDE SEQUENCE [LARGE SCALE GENOMIC DNA]</scope>
    <source>
        <strain evidence="1 2">JC85</strain>
    </source>
</reference>
<sequence length="65" mass="7160">MSTHLSDHLKETRDALIRRFNTFIAMAEELEDDLDLAELKLRDACGTSAKILPFPRSPTDGGSAA</sequence>
<name>A0A285UZ32_9HYPH</name>